<keyword evidence="16" id="KW-1185">Reference proteome</keyword>
<dbReference type="Gene3D" id="3.30.420.10">
    <property type="entry name" value="Ribonuclease H-like superfamily/Ribonuclease H"/>
    <property type="match status" value="1"/>
</dbReference>
<evidence type="ECO:0000256" key="8">
    <source>
        <dbReference type="ARBA" id="ARBA00022723"/>
    </source>
</evidence>
<keyword evidence="9 12" id="KW-0255">Endonuclease</keyword>
<name>A0AAF0JAG8_9BASI</name>
<dbReference type="PIRSF" id="PIRSF036852">
    <property type="entry name" value="Ribonuclease_H1_euk"/>
    <property type="match status" value="1"/>
</dbReference>
<evidence type="ECO:0000313" key="16">
    <source>
        <dbReference type="Proteomes" id="UP001217754"/>
    </source>
</evidence>
<dbReference type="Pfam" id="PF00075">
    <property type="entry name" value="RNase_H"/>
    <property type="match status" value="1"/>
</dbReference>
<dbReference type="GO" id="GO:0043137">
    <property type="term" value="P:DNA replication, removal of RNA primer"/>
    <property type="evidence" value="ECO:0007669"/>
    <property type="project" value="TreeGrafter"/>
</dbReference>
<feature type="compositionally biased region" description="Basic and acidic residues" evidence="13">
    <location>
        <begin position="242"/>
        <end position="254"/>
    </location>
</feature>
<dbReference type="Gene3D" id="3.40.970.10">
    <property type="entry name" value="Ribonuclease H1, N-terminal domain"/>
    <property type="match status" value="1"/>
</dbReference>
<dbReference type="AlphaFoldDB" id="A0AAF0JAG8"/>
<evidence type="ECO:0000256" key="4">
    <source>
        <dbReference type="ARBA" id="ARBA00005300"/>
    </source>
</evidence>
<dbReference type="InterPro" id="IPR009027">
    <property type="entry name" value="Ribosomal_bL9/RNase_H1_N"/>
</dbReference>
<protein>
    <recommendedName>
        <fullName evidence="6 12">Ribonuclease H</fullName>
        <shortName evidence="12">RNase H</shortName>
        <ecNumber evidence="5 12">3.1.26.4</ecNumber>
    </recommendedName>
</protein>
<evidence type="ECO:0000259" key="14">
    <source>
        <dbReference type="PROSITE" id="PS50879"/>
    </source>
</evidence>
<evidence type="ECO:0000256" key="5">
    <source>
        <dbReference type="ARBA" id="ARBA00012180"/>
    </source>
</evidence>
<comment type="function">
    <text evidence="3 12">Endonuclease that specifically degrades the RNA of RNA-DNA hybrids.</text>
</comment>
<dbReference type="InterPro" id="IPR050092">
    <property type="entry name" value="RNase_H"/>
</dbReference>
<evidence type="ECO:0000256" key="10">
    <source>
        <dbReference type="ARBA" id="ARBA00022801"/>
    </source>
</evidence>
<gene>
    <name evidence="15" type="ORF">MJAP1_002425</name>
</gene>
<dbReference type="PANTHER" id="PTHR10642:SF26">
    <property type="entry name" value="RIBONUCLEASE H1"/>
    <property type="match status" value="1"/>
</dbReference>
<dbReference type="GO" id="GO:0004523">
    <property type="term" value="F:RNA-DNA hybrid ribonuclease activity"/>
    <property type="evidence" value="ECO:0007669"/>
    <property type="project" value="UniProtKB-UniRule"/>
</dbReference>
<reference evidence="15" key="1">
    <citation type="submission" date="2023-03" db="EMBL/GenBank/DDBJ databases">
        <title>Mating type loci evolution in Malassezia.</title>
        <authorList>
            <person name="Coelho M.A."/>
        </authorList>
    </citation>
    <scope>NUCLEOTIDE SEQUENCE</scope>
    <source>
        <strain evidence="15">CBS 9431</strain>
    </source>
</reference>
<dbReference type="GeneID" id="85226076"/>
<dbReference type="Pfam" id="PF01693">
    <property type="entry name" value="Cauli_VI"/>
    <property type="match status" value="1"/>
</dbReference>
<feature type="region of interest" description="Disordered" evidence="13">
    <location>
        <begin position="235"/>
        <end position="266"/>
    </location>
</feature>
<proteinExistence type="inferred from homology"/>
<evidence type="ECO:0000313" key="15">
    <source>
        <dbReference type="EMBL" id="WFD39448.1"/>
    </source>
</evidence>
<dbReference type="InterPro" id="IPR017067">
    <property type="entry name" value="RNase_H1_euk"/>
</dbReference>
<dbReference type="GO" id="GO:0000287">
    <property type="term" value="F:magnesium ion binding"/>
    <property type="evidence" value="ECO:0007669"/>
    <property type="project" value="UniProtKB-UniRule"/>
</dbReference>
<evidence type="ECO:0000256" key="11">
    <source>
        <dbReference type="ARBA" id="ARBA00022842"/>
    </source>
</evidence>
<dbReference type="SUPFAM" id="SSF55658">
    <property type="entry name" value="L9 N-domain-like"/>
    <property type="match status" value="1"/>
</dbReference>
<dbReference type="EMBL" id="CP119961">
    <property type="protein sequence ID" value="WFD39448.1"/>
    <property type="molecule type" value="Genomic_DNA"/>
</dbReference>
<dbReference type="EC" id="3.1.26.4" evidence="5 12"/>
<comment type="catalytic activity">
    <reaction evidence="1 12">
        <text>Endonucleolytic cleavage to 5'-phosphomonoester.</text>
        <dbReference type="EC" id="3.1.26.4"/>
    </reaction>
</comment>
<keyword evidence="10 12" id="KW-0378">Hydrolase</keyword>
<dbReference type="InterPro" id="IPR011320">
    <property type="entry name" value="RNase_H1_N"/>
</dbReference>
<evidence type="ECO:0000256" key="13">
    <source>
        <dbReference type="SAM" id="MobiDB-lite"/>
    </source>
</evidence>
<dbReference type="PROSITE" id="PS50879">
    <property type="entry name" value="RNASE_H_1"/>
    <property type="match status" value="1"/>
</dbReference>
<dbReference type="CDD" id="cd09280">
    <property type="entry name" value="RNase_HI_eukaryote_like"/>
    <property type="match status" value="1"/>
</dbReference>
<dbReference type="Proteomes" id="UP001217754">
    <property type="component" value="Chromosome 4"/>
</dbReference>
<sequence>MSKFYAVRVGRVPGVYTTWDECKAQVERFQGSVYKSFPTRELAEAFRRGEDVRAPAARKRGADDGGERVAKAPKVVSIIPSFQGVTVYTDGSARGNGRTGAIAGYGVYWDDAKYHSLNLARRLAGPVQTNNRAELTAILRAVQVCPEPLKPLRIFTDSQYAINALTKWLPGWQRNGWRTAKGEDVLNKDLMVALHSAFTKRSVRPTLVYVRGHMGTHGNEMADQLANHGATLPEMGLEEDEAAVREKVQPKDEAADFPSPVPSRTG</sequence>
<feature type="domain" description="RNase H type-1" evidence="14">
    <location>
        <begin position="81"/>
        <end position="231"/>
    </location>
</feature>
<comment type="cofactor">
    <cofactor evidence="2 12">
        <name>Mg(2+)</name>
        <dbReference type="ChEBI" id="CHEBI:18420"/>
    </cofactor>
</comment>
<dbReference type="RefSeq" id="XP_060122345.1">
    <property type="nucleotide sequence ID" value="XM_060266362.1"/>
</dbReference>
<evidence type="ECO:0000256" key="1">
    <source>
        <dbReference type="ARBA" id="ARBA00000077"/>
    </source>
</evidence>
<evidence type="ECO:0000256" key="2">
    <source>
        <dbReference type="ARBA" id="ARBA00001946"/>
    </source>
</evidence>
<dbReference type="GO" id="GO:0003676">
    <property type="term" value="F:nucleic acid binding"/>
    <property type="evidence" value="ECO:0007669"/>
    <property type="project" value="UniProtKB-UniRule"/>
</dbReference>
<keyword evidence="7 12" id="KW-0540">Nuclease</keyword>
<dbReference type="FunFam" id="3.40.970.10:FF:000002">
    <property type="entry name" value="Ribonuclease H"/>
    <property type="match status" value="1"/>
</dbReference>
<comment type="similarity">
    <text evidence="4 12">Belongs to the RNase H family.</text>
</comment>
<evidence type="ECO:0000256" key="9">
    <source>
        <dbReference type="ARBA" id="ARBA00022759"/>
    </source>
</evidence>
<evidence type="ECO:0000256" key="3">
    <source>
        <dbReference type="ARBA" id="ARBA00004065"/>
    </source>
</evidence>
<keyword evidence="11 12" id="KW-0460">Magnesium</keyword>
<dbReference type="SUPFAM" id="SSF53098">
    <property type="entry name" value="Ribonuclease H-like"/>
    <property type="match status" value="1"/>
</dbReference>
<evidence type="ECO:0000256" key="12">
    <source>
        <dbReference type="PIRNR" id="PIRNR036852"/>
    </source>
</evidence>
<evidence type="ECO:0000256" key="7">
    <source>
        <dbReference type="ARBA" id="ARBA00022722"/>
    </source>
</evidence>
<keyword evidence="8 12" id="KW-0479">Metal-binding</keyword>
<organism evidence="15 16">
    <name type="scientific">Malassezia japonica</name>
    <dbReference type="NCBI Taxonomy" id="223818"/>
    <lineage>
        <taxon>Eukaryota</taxon>
        <taxon>Fungi</taxon>
        <taxon>Dikarya</taxon>
        <taxon>Basidiomycota</taxon>
        <taxon>Ustilaginomycotina</taxon>
        <taxon>Malasseziomycetes</taxon>
        <taxon>Malasseziales</taxon>
        <taxon>Malasseziaceae</taxon>
        <taxon>Malassezia</taxon>
    </lineage>
</organism>
<dbReference type="InterPro" id="IPR002156">
    <property type="entry name" value="RNaseH_domain"/>
</dbReference>
<dbReference type="InterPro" id="IPR037056">
    <property type="entry name" value="RNase_H1_N_sf"/>
</dbReference>
<dbReference type="InterPro" id="IPR012337">
    <property type="entry name" value="RNaseH-like_sf"/>
</dbReference>
<accession>A0AAF0JAG8</accession>
<dbReference type="PANTHER" id="PTHR10642">
    <property type="entry name" value="RIBONUCLEASE H1"/>
    <property type="match status" value="1"/>
</dbReference>
<evidence type="ECO:0000256" key="6">
    <source>
        <dbReference type="ARBA" id="ARBA00017721"/>
    </source>
</evidence>
<dbReference type="InterPro" id="IPR036397">
    <property type="entry name" value="RNaseH_sf"/>
</dbReference>